<gene>
    <name evidence="1" type="ORF">ABM34_00030</name>
    <name evidence="2" type="ORF">ABM34_00270</name>
</gene>
<dbReference type="EMBL" id="CP012034">
    <property type="protein sequence ID" value="AKP66103.1"/>
    <property type="molecule type" value="Genomic_DNA"/>
</dbReference>
<dbReference type="KEGG" id="lgn:ABM34_00270"/>
<dbReference type="AlphaFoldDB" id="A0A0H4QCT2"/>
<proteinExistence type="predicted"/>
<organism evidence="2 3">
    <name type="scientific">Companilactobacillus ginsenosidimutans</name>
    <dbReference type="NCBI Taxonomy" id="1007676"/>
    <lineage>
        <taxon>Bacteria</taxon>
        <taxon>Bacillati</taxon>
        <taxon>Bacillota</taxon>
        <taxon>Bacilli</taxon>
        <taxon>Lactobacillales</taxon>
        <taxon>Lactobacillaceae</taxon>
        <taxon>Companilactobacillus</taxon>
    </lineage>
</organism>
<evidence type="ECO:0000313" key="2">
    <source>
        <dbReference type="EMBL" id="AKP66139.1"/>
    </source>
</evidence>
<dbReference type="EMBL" id="CP012034">
    <property type="protein sequence ID" value="AKP66139.1"/>
    <property type="molecule type" value="Genomic_DNA"/>
</dbReference>
<dbReference type="InterPro" id="IPR024410">
    <property type="entry name" value="Phage_TAC_12"/>
</dbReference>
<dbReference type="Pfam" id="PF12363">
    <property type="entry name" value="Phage_TAC_12"/>
    <property type="match status" value="1"/>
</dbReference>
<dbReference type="STRING" id="1007676.ABM34_00030"/>
<sequence length="113" mass="12485">MNIKVNDKEFELNFGIGFLRELDKVAGVDVQGISMGMALTRTLPALKGWDMLALINALYCATHADNPRPSYDDVANAVGSQTDKQIEKLFTDVLAELKKSPVVRFSVNKLTQN</sequence>
<dbReference type="Proteomes" id="UP000036106">
    <property type="component" value="Chromosome"/>
</dbReference>
<dbReference type="PATRIC" id="fig|1007676.4.peg.59"/>
<accession>A0A0H4QCT2</accession>
<reference evidence="2" key="1">
    <citation type="submission" date="2015-07" db="EMBL/GenBank/DDBJ databases">
        <title>Lactobacillus ginsenosidimutans EMML 3041 whole genome sequencing.</title>
        <authorList>
            <person name="Kim M.K."/>
            <person name="Im W.-T."/>
            <person name="Srinivasan S."/>
            <person name="Lee J.-J."/>
        </authorList>
    </citation>
    <scope>NUCLEOTIDE SEQUENCE</scope>
    <source>
        <strain evidence="2">EMML 3041</strain>
    </source>
</reference>
<keyword evidence="3" id="KW-1185">Reference proteome</keyword>
<protein>
    <recommendedName>
        <fullName evidence="4">Phage protein</fullName>
    </recommendedName>
</protein>
<dbReference type="OrthoDB" id="2067392at2"/>
<evidence type="ECO:0000313" key="1">
    <source>
        <dbReference type="EMBL" id="AKP66103.1"/>
    </source>
</evidence>
<dbReference type="RefSeq" id="WP_048702335.1">
    <property type="nucleotide sequence ID" value="NZ_CP012034.1"/>
</dbReference>
<evidence type="ECO:0008006" key="4">
    <source>
        <dbReference type="Google" id="ProtNLM"/>
    </source>
</evidence>
<evidence type="ECO:0000313" key="3">
    <source>
        <dbReference type="Proteomes" id="UP000036106"/>
    </source>
</evidence>
<dbReference type="KEGG" id="lgn:ABM34_00030"/>
<reference evidence="3" key="2">
    <citation type="submission" date="2015-07" db="EMBL/GenBank/DDBJ databases">
        <title>Lactobacillus ginsenosidimutans/EMML 3141/ whole genome sequencing.</title>
        <authorList>
            <person name="Kim M.K."/>
            <person name="Im W.-T."/>
            <person name="Srinivasan S."/>
            <person name="Lee J.-J."/>
        </authorList>
    </citation>
    <scope>NUCLEOTIDE SEQUENCE [LARGE SCALE GENOMIC DNA]</scope>
    <source>
        <strain evidence="3">EMML 3041</strain>
    </source>
</reference>
<name>A0A0H4QCT2_9LACO</name>